<reference evidence="1 2" key="1">
    <citation type="submission" date="2021-05" db="EMBL/GenBank/DDBJ databases">
        <title>Genome Assembly of Synthetic Allotetraploid Brassica napus Reveals Homoeologous Exchanges between Subgenomes.</title>
        <authorList>
            <person name="Davis J.T."/>
        </authorList>
    </citation>
    <scope>NUCLEOTIDE SEQUENCE [LARGE SCALE GENOMIC DNA]</scope>
    <source>
        <strain evidence="2">cv. Da-Ae</strain>
        <tissue evidence="1">Seedling</tissue>
    </source>
</reference>
<gene>
    <name evidence="1" type="ORF">HID58_087361</name>
</gene>
<organism evidence="1 2">
    <name type="scientific">Brassica napus</name>
    <name type="common">Rape</name>
    <dbReference type="NCBI Taxonomy" id="3708"/>
    <lineage>
        <taxon>Eukaryota</taxon>
        <taxon>Viridiplantae</taxon>
        <taxon>Streptophyta</taxon>
        <taxon>Embryophyta</taxon>
        <taxon>Tracheophyta</taxon>
        <taxon>Spermatophyta</taxon>
        <taxon>Magnoliopsida</taxon>
        <taxon>eudicotyledons</taxon>
        <taxon>Gunneridae</taxon>
        <taxon>Pentapetalae</taxon>
        <taxon>rosids</taxon>
        <taxon>malvids</taxon>
        <taxon>Brassicales</taxon>
        <taxon>Brassicaceae</taxon>
        <taxon>Brassiceae</taxon>
        <taxon>Brassica</taxon>
    </lineage>
</organism>
<evidence type="ECO:0000313" key="2">
    <source>
        <dbReference type="Proteomes" id="UP000824890"/>
    </source>
</evidence>
<accession>A0ABQ7XT15</accession>
<dbReference type="EMBL" id="JAGKQM010000019">
    <property type="protein sequence ID" value="KAH0859100.1"/>
    <property type="molecule type" value="Genomic_DNA"/>
</dbReference>
<dbReference type="Proteomes" id="UP000824890">
    <property type="component" value="Unassembled WGS sequence"/>
</dbReference>
<comment type="caution">
    <text evidence="1">The sequence shown here is derived from an EMBL/GenBank/DDBJ whole genome shotgun (WGS) entry which is preliminary data.</text>
</comment>
<keyword evidence="2" id="KW-1185">Reference proteome</keyword>
<protein>
    <submittedName>
        <fullName evidence="1">Uncharacterized protein</fullName>
    </submittedName>
</protein>
<name>A0ABQ7XT15_BRANA</name>
<evidence type="ECO:0000313" key="1">
    <source>
        <dbReference type="EMBL" id="KAH0859100.1"/>
    </source>
</evidence>
<sequence length="207" mass="24255">MVQFFLFSSTYKMKLWVIPIKLLLFNFNETKNVNKQITLKKKGFIPSNGKKFLRFFNLKKKENESAGQEEFESDKETKINTESALSKQEKNIEENYTESKIKKRIRVFNCDGIVFFNQKILNNVKAYCLLVRLKNPTEITISCIERGEMSLDILMIEKNFTFSKLMKKGILIVEPVRLSVKNDGQLIIYRTIGISLVHKIKQKISKR</sequence>
<proteinExistence type="predicted"/>